<keyword evidence="6" id="KW-1185">Reference proteome</keyword>
<dbReference type="PANTHER" id="PTHR47950:SF15">
    <property type="entry name" value="CYTOCHROME P450"/>
    <property type="match status" value="1"/>
</dbReference>
<dbReference type="PRINTS" id="PR00385">
    <property type="entry name" value="P450"/>
</dbReference>
<dbReference type="GO" id="GO:0020037">
    <property type="term" value="F:heme binding"/>
    <property type="evidence" value="ECO:0007669"/>
    <property type="project" value="InterPro"/>
</dbReference>
<evidence type="ECO:0000256" key="2">
    <source>
        <dbReference type="PIRSR" id="PIRSR602401-1"/>
    </source>
</evidence>
<gene>
    <name evidence="5" type="ORF">Goklo_018348</name>
</gene>
<protein>
    <submittedName>
        <fullName evidence="5">Uncharacterized protein</fullName>
    </submittedName>
</protein>
<sequence>MEITSILLLCLILFLFSALIQLSRGKQSRKLKNLQPPGPPGWPILGNFFDLGAAPHQTLHKLKPKYGPVFGLKLGSVSTVVIQSAMAASEFFKKHDHDFCDRKCPTMLTAHNYYQGTIAFGRYGKHWRMRRRICSTELLMNRQTNEAARLRRKCIDDMIRYIKEDVAAAQGRGEEGKVNLARLLFLMSFNLVGNLVLSRDLLKSGSKDGKEFFDAMNDVMVWARKPNLADFLPVSKWLDPSGIKRNMVRDMGRALEIVSNFVKERVDELKLAEEQETKDLLDALLEHTGEGKQGPDSISNQTVIIIILEMFFAGSETTSSTIEWAMAELLRKPDLMKKVKEEINRVTGPQRKVEESDIDNLPYLQAVIKETLRLHPVVPLLLPRNAIDPETWEDPLAFKPERFLGSKIDYKGQNFELLPFGSGRRICLGISLAHKVVHLGLATLLHSFDWELGNNICPETIDMNERVGITTRKLIPLEAIPKKRVMDAR</sequence>
<evidence type="ECO:0000256" key="3">
    <source>
        <dbReference type="RuleBase" id="RU000461"/>
    </source>
</evidence>
<dbReference type="GO" id="GO:0005506">
    <property type="term" value="F:iron ion binding"/>
    <property type="evidence" value="ECO:0007669"/>
    <property type="project" value="InterPro"/>
</dbReference>
<feature type="chain" id="PRO_5029537099" evidence="4">
    <location>
        <begin position="26"/>
        <end position="489"/>
    </location>
</feature>
<dbReference type="Pfam" id="PF00067">
    <property type="entry name" value="p450"/>
    <property type="match status" value="2"/>
</dbReference>
<dbReference type="AlphaFoldDB" id="A0A7J8UKF6"/>
<keyword evidence="2 3" id="KW-0349">Heme</keyword>
<dbReference type="CDD" id="cd11073">
    <property type="entry name" value="CYP76-like"/>
    <property type="match status" value="1"/>
</dbReference>
<evidence type="ECO:0000256" key="4">
    <source>
        <dbReference type="SAM" id="SignalP"/>
    </source>
</evidence>
<dbReference type="PRINTS" id="PR00463">
    <property type="entry name" value="EP450I"/>
</dbReference>
<dbReference type="GO" id="GO:0004497">
    <property type="term" value="F:monooxygenase activity"/>
    <property type="evidence" value="ECO:0007669"/>
    <property type="project" value="UniProtKB-KW"/>
</dbReference>
<comment type="cofactor">
    <cofactor evidence="2">
        <name>heme</name>
        <dbReference type="ChEBI" id="CHEBI:30413"/>
    </cofactor>
</comment>
<dbReference type="InterPro" id="IPR036396">
    <property type="entry name" value="Cyt_P450_sf"/>
</dbReference>
<dbReference type="EMBL" id="JABFAB010000006">
    <property type="protein sequence ID" value="MBA0650975.1"/>
    <property type="molecule type" value="Genomic_DNA"/>
</dbReference>
<dbReference type="SUPFAM" id="SSF48264">
    <property type="entry name" value="Cytochrome P450"/>
    <property type="match status" value="1"/>
</dbReference>
<keyword evidence="3" id="KW-0560">Oxidoreductase</keyword>
<dbReference type="PANTHER" id="PTHR47950">
    <property type="entry name" value="CYTOCHROME P450, FAMILY 76, SUBFAMILY C, POLYPEPTIDE 5-RELATED"/>
    <property type="match status" value="1"/>
</dbReference>
<reference evidence="5 6" key="1">
    <citation type="journal article" date="2019" name="Genome Biol. Evol.">
        <title>Insights into the evolution of the New World diploid cottons (Gossypium, subgenus Houzingenia) based on genome sequencing.</title>
        <authorList>
            <person name="Grover C.E."/>
            <person name="Arick M.A. 2nd"/>
            <person name="Thrash A."/>
            <person name="Conover J.L."/>
            <person name="Sanders W.S."/>
            <person name="Peterson D.G."/>
            <person name="Frelichowski J.E."/>
            <person name="Scheffler J.A."/>
            <person name="Scheffler B.E."/>
            <person name="Wendel J.F."/>
        </authorList>
    </citation>
    <scope>NUCLEOTIDE SEQUENCE [LARGE SCALE GENOMIC DNA]</scope>
    <source>
        <strain evidence="5">57</strain>
        <tissue evidence="5">Leaf</tissue>
    </source>
</reference>
<dbReference type="InterPro" id="IPR002401">
    <property type="entry name" value="Cyt_P450_E_grp-I"/>
</dbReference>
<dbReference type="GO" id="GO:0016705">
    <property type="term" value="F:oxidoreductase activity, acting on paired donors, with incorporation or reduction of molecular oxygen"/>
    <property type="evidence" value="ECO:0007669"/>
    <property type="project" value="InterPro"/>
</dbReference>
<comment type="similarity">
    <text evidence="1 3">Belongs to the cytochrome P450 family.</text>
</comment>
<name>A0A7J8UKF6_9ROSI</name>
<keyword evidence="4" id="KW-0732">Signal</keyword>
<proteinExistence type="inferred from homology"/>
<evidence type="ECO:0000313" key="5">
    <source>
        <dbReference type="EMBL" id="MBA0650975.1"/>
    </source>
</evidence>
<evidence type="ECO:0000256" key="1">
    <source>
        <dbReference type="ARBA" id="ARBA00010617"/>
    </source>
</evidence>
<keyword evidence="3" id="KW-0503">Monooxygenase</keyword>
<comment type="caution">
    <text evidence="5">The sequence shown here is derived from an EMBL/GenBank/DDBJ whole genome shotgun (WGS) entry which is preliminary data.</text>
</comment>
<organism evidence="5 6">
    <name type="scientific">Gossypium klotzschianum</name>
    <dbReference type="NCBI Taxonomy" id="34286"/>
    <lineage>
        <taxon>Eukaryota</taxon>
        <taxon>Viridiplantae</taxon>
        <taxon>Streptophyta</taxon>
        <taxon>Embryophyta</taxon>
        <taxon>Tracheophyta</taxon>
        <taxon>Spermatophyta</taxon>
        <taxon>Magnoliopsida</taxon>
        <taxon>eudicotyledons</taxon>
        <taxon>Gunneridae</taxon>
        <taxon>Pentapetalae</taxon>
        <taxon>rosids</taxon>
        <taxon>malvids</taxon>
        <taxon>Malvales</taxon>
        <taxon>Malvaceae</taxon>
        <taxon>Malvoideae</taxon>
        <taxon>Gossypium</taxon>
    </lineage>
</organism>
<keyword evidence="2 3" id="KW-0408">Iron</keyword>
<keyword evidence="2 3" id="KW-0479">Metal-binding</keyword>
<accession>A0A7J8UKF6</accession>
<dbReference type="PROSITE" id="PS00086">
    <property type="entry name" value="CYTOCHROME_P450"/>
    <property type="match status" value="1"/>
</dbReference>
<dbReference type="InterPro" id="IPR001128">
    <property type="entry name" value="Cyt_P450"/>
</dbReference>
<dbReference type="Proteomes" id="UP000593573">
    <property type="component" value="Unassembled WGS sequence"/>
</dbReference>
<evidence type="ECO:0000313" key="6">
    <source>
        <dbReference type="Proteomes" id="UP000593573"/>
    </source>
</evidence>
<dbReference type="Gene3D" id="1.10.630.10">
    <property type="entry name" value="Cytochrome P450"/>
    <property type="match status" value="1"/>
</dbReference>
<dbReference type="InterPro" id="IPR017972">
    <property type="entry name" value="Cyt_P450_CS"/>
</dbReference>
<dbReference type="OrthoDB" id="1055148at2759"/>
<feature type="binding site" description="axial binding residue" evidence="2">
    <location>
        <position position="427"/>
    </location>
    <ligand>
        <name>heme</name>
        <dbReference type="ChEBI" id="CHEBI:30413"/>
    </ligand>
    <ligandPart>
        <name>Fe</name>
        <dbReference type="ChEBI" id="CHEBI:18248"/>
    </ligandPart>
</feature>
<feature type="signal peptide" evidence="4">
    <location>
        <begin position="1"/>
        <end position="25"/>
    </location>
</feature>